<protein>
    <submittedName>
        <fullName evidence="2">Kinase</fullName>
    </submittedName>
</protein>
<feature type="domain" description="Tip attachment protein J HDII-ins2" evidence="1">
    <location>
        <begin position="548"/>
        <end position="648"/>
    </location>
</feature>
<evidence type="ECO:0000313" key="2">
    <source>
        <dbReference type="EMBL" id="SSK60347.1"/>
    </source>
</evidence>
<keyword evidence="2" id="KW-0808">Transferase</keyword>
<sequence length="1025" mass="111334">MTIKFYPSRLPGEPLETHEHGVLTLHDWLSRNVPSYSQDKTHPVVIELNGQAVPPAEWPLCLLRPDSDVRIYPIPYGTGLEIAAWVSVAVSIASTAYALFFAPKPELGGFSSSNASSLDLNPAKANTAKLGDPVREAFGRNRIYPDYLVQPVTRFDPADPTRMTVEMFVCLGYGRFSYTGGDFRVGETPALTLGEGFSYTSYGPGDNVAGDRRSEIWFNSTEVGGTSSGSGLDMAQTAPEASDIVADAMTVSGASVSFSGLDVDDDNDEDEDENKLPPGWIAGAIVTLKAPVNYQVSIEGGFNVLTGDVVSEIAPFSGMPVTLTFNGTDYDLQIATYTPHQDAVPGTGGATAVLRASASPSTYDFTTTSQTFALTWQGITYTISLVANYGTMSGLLAAINGGLNGSGLIAQDDGGVLRIVEISSPWRGGSITSSFLPASVFGDSPVFTAGTASSGGSPAVAASVTLAYDSGTAFSGLPEGTQRISLAHRGNEYQIASTDGPSATVQRMVNGVVDSTWSGFMTRTVVDFAASGINDNETWLGPFLACPQNEVVDAFEVNFAFPNGICGFQNNGNKRVRHVEYEIQYRVYGSGSGWTSKPGVYALKNINGLGFTERFDLSSPGLVEVRCRRRNEQGSNNARDSMFWQALRGRLLSRPTSYAGISTIGITVETGGQLAAQSDKRVSVVATRNYDGGGDRTISGAFLHLARSLGYRDDQIDIAALSTLEATYWTPRGEYFDHQASSDSTSAKDIFDKIAEAGMGYFLLSDGLLSVGREGVKSWKGIITPQDTVEEMQTSFRVPSEDDFDGVDVKYINPVTWAEETVQCRTPENPFPRKTEAYTIDVAMTADRAWRIGMRRLMKYLHQRRTYTATTSMLGWCHDFGDHIILSDDIPTGKTQSCLIDAMIYDFQEITLHVTEPLDWSYANPRCWIQFQDGRPSSRMLTPQRVDDFTLTVPYNDDLHPEDWIMDDPDIDPPKLLFCDSEKGARHGIVQEVAPSGDSNCQITAPEYKEIFYQYDDATYPGDAA</sequence>
<dbReference type="GO" id="GO:0016301">
    <property type="term" value="F:kinase activity"/>
    <property type="evidence" value="ECO:0007669"/>
    <property type="project" value="UniProtKB-KW"/>
</dbReference>
<dbReference type="Proteomes" id="UP000252603">
    <property type="component" value="Unassembled WGS sequence"/>
</dbReference>
<reference evidence="2 3" key="1">
    <citation type="submission" date="2018-07" db="EMBL/GenBank/DDBJ databases">
        <authorList>
            <consortium name="Pathogen Informatics"/>
        </authorList>
    </citation>
    <scope>NUCLEOTIDE SEQUENCE [LARGE SCALE GENOMIC DNA]</scope>
    <source>
        <strain evidence="2 3">4300STDY6470422</strain>
    </source>
</reference>
<dbReference type="InterPro" id="IPR055385">
    <property type="entry name" value="GpJ_HDII-ins2"/>
</dbReference>
<dbReference type="RefSeq" id="WP_065801332.1">
    <property type="nucleotide sequence ID" value="NZ_CABWOE010000012.1"/>
</dbReference>
<keyword evidence="2" id="KW-0418">Kinase</keyword>
<dbReference type="NCBIfam" id="NF040662">
    <property type="entry name" value="attach_TipJ_rel"/>
    <property type="match status" value="1"/>
</dbReference>
<proteinExistence type="predicted"/>
<dbReference type="AlphaFoldDB" id="A0A332KKF7"/>
<name>A0A332KKF7_KLEPN</name>
<dbReference type="Pfam" id="PF24801">
    <property type="entry name" value="FNIII-A_GpJ"/>
    <property type="match status" value="1"/>
</dbReference>
<organism evidence="2 3">
    <name type="scientific">Klebsiella pneumoniae</name>
    <dbReference type="NCBI Taxonomy" id="573"/>
    <lineage>
        <taxon>Bacteria</taxon>
        <taxon>Pseudomonadati</taxon>
        <taxon>Pseudomonadota</taxon>
        <taxon>Gammaproteobacteria</taxon>
        <taxon>Enterobacterales</taxon>
        <taxon>Enterobacteriaceae</taxon>
        <taxon>Klebsiella/Raoultella group</taxon>
        <taxon>Klebsiella</taxon>
        <taxon>Klebsiella pneumoniae complex</taxon>
    </lineage>
</organism>
<evidence type="ECO:0000313" key="3">
    <source>
        <dbReference type="Proteomes" id="UP000252603"/>
    </source>
</evidence>
<dbReference type="EMBL" id="UFEU01000025">
    <property type="protein sequence ID" value="SSK60347.1"/>
    <property type="molecule type" value="Genomic_DNA"/>
</dbReference>
<evidence type="ECO:0000259" key="1">
    <source>
        <dbReference type="Pfam" id="PF24801"/>
    </source>
</evidence>
<gene>
    <name evidence="2" type="ORF">SAMEA4364603_05069</name>
</gene>
<accession>A0A332KKF7</accession>